<evidence type="ECO:0000313" key="2">
    <source>
        <dbReference type="Proteomes" id="UP000827872"/>
    </source>
</evidence>
<organism evidence="1 2">
    <name type="scientific">Sphaerodactylus townsendi</name>
    <dbReference type="NCBI Taxonomy" id="933632"/>
    <lineage>
        <taxon>Eukaryota</taxon>
        <taxon>Metazoa</taxon>
        <taxon>Chordata</taxon>
        <taxon>Craniata</taxon>
        <taxon>Vertebrata</taxon>
        <taxon>Euteleostomi</taxon>
        <taxon>Lepidosauria</taxon>
        <taxon>Squamata</taxon>
        <taxon>Bifurcata</taxon>
        <taxon>Gekkota</taxon>
        <taxon>Sphaerodactylidae</taxon>
        <taxon>Sphaerodactylus</taxon>
    </lineage>
</organism>
<sequence length="169" mass="20000">MLDIEVLISGRKPMWRLTEKDDIQQEKQAVEDIIKNTNEENQAKYMEMKVTNKIFLQKLYALQQELDTVNVKEQALEDEIAHSQVKQEAPQLHEKLHRLEAHRDQMIAEYKSMGSPQEEREGLLKQVKEDNQEIVSMERQLKDIKEKINHNEGTRQFDMDLEEHQGGKF</sequence>
<protein>
    <submittedName>
        <fullName evidence="1">Uncharacterized protein</fullName>
    </submittedName>
</protein>
<name>A0ACB8FV43_9SAUR</name>
<evidence type="ECO:0000313" key="1">
    <source>
        <dbReference type="EMBL" id="KAH8010834.1"/>
    </source>
</evidence>
<reference evidence="1" key="1">
    <citation type="submission" date="2021-08" db="EMBL/GenBank/DDBJ databases">
        <title>The first chromosome-level gecko genome reveals the dynamic sex chromosomes of Neotropical dwarf geckos (Sphaerodactylidae: Sphaerodactylus).</title>
        <authorList>
            <person name="Pinto B.J."/>
            <person name="Keating S.E."/>
            <person name="Gamble T."/>
        </authorList>
    </citation>
    <scope>NUCLEOTIDE SEQUENCE</scope>
    <source>
        <strain evidence="1">TG3544</strain>
    </source>
</reference>
<gene>
    <name evidence="1" type="ORF">K3G42_014867</name>
</gene>
<proteinExistence type="predicted"/>
<dbReference type="Proteomes" id="UP000827872">
    <property type="component" value="Linkage Group LG11"/>
</dbReference>
<keyword evidence="2" id="KW-1185">Reference proteome</keyword>
<comment type="caution">
    <text evidence="1">The sequence shown here is derived from an EMBL/GenBank/DDBJ whole genome shotgun (WGS) entry which is preliminary data.</text>
</comment>
<dbReference type="EMBL" id="CM037624">
    <property type="protein sequence ID" value="KAH8010834.1"/>
    <property type="molecule type" value="Genomic_DNA"/>
</dbReference>
<accession>A0ACB8FV43</accession>